<evidence type="ECO:0000256" key="5">
    <source>
        <dbReference type="PIRSR" id="PIRSR004869-50"/>
    </source>
</evidence>
<dbReference type="RefSeq" id="WP_133627024.1">
    <property type="nucleotide sequence ID" value="NZ_SOAZ01000002.1"/>
</dbReference>
<name>A0A4R7KTE7_9CLOT</name>
<dbReference type="InterPro" id="IPR007197">
    <property type="entry name" value="rSAM"/>
</dbReference>
<dbReference type="CDD" id="cd01335">
    <property type="entry name" value="Radical_SAM"/>
    <property type="match status" value="1"/>
</dbReference>
<dbReference type="AlphaFoldDB" id="A0A4R7KTE7"/>
<keyword evidence="8" id="KW-1185">Reference proteome</keyword>
<dbReference type="GO" id="GO:0016829">
    <property type="term" value="F:lyase activity"/>
    <property type="evidence" value="ECO:0007669"/>
    <property type="project" value="UniProtKB-KW"/>
</dbReference>
<keyword evidence="2 5" id="KW-0479">Metal-binding</keyword>
<dbReference type="GO" id="GO:0051536">
    <property type="term" value="F:iron-sulfur cluster binding"/>
    <property type="evidence" value="ECO:0007669"/>
    <property type="project" value="UniProtKB-KW"/>
</dbReference>
<protein>
    <submittedName>
        <fullName evidence="7">Putative pyruvate formate lyase activating enzyme</fullName>
    </submittedName>
</protein>
<evidence type="ECO:0000256" key="2">
    <source>
        <dbReference type="ARBA" id="ARBA00022723"/>
    </source>
</evidence>
<keyword evidence="3 5" id="KW-0408">Iron</keyword>
<dbReference type="SFLD" id="SFLDG01099">
    <property type="entry name" value="Uncharacterised_Radical_SAM_Su"/>
    <property type="match status" value="1"/>
</dbReference>
<dbReference type="SUPFAM" id="SSF102114">
    <property type="entry name" value="Radical SAM enzymes"/>
    <property type="match status" value="1"/>
</dbReference>
<dbReference type="OrthoDB" id="9781783at2"/>
<evidence type="ECO:0000313" key="7">
    <source>
        <dbReference type="EMBL" id="TDT63368.1"/>
    </source>
</evidence>
<keyword evidence="7" id="KW-0456">Lyase</keyword>
<comment type="caution">
    <text evidence="7">The sequence shown here is derived from an EMBL/GenBank/DDBJ whole genome shotgun (WGS) entry which is preliminary data.</text>
</comment>
<keyword evidence="1 5" id="KW-0949">S-adenosyl-L-methionine</keyword>
<evidence type="ECO:0000256" key="3">
    <source>
        <dbReference type="ARBA" id="ARBA00023004"/>
    </source>
</evidence>
<feature type="domain" description="Radical SAM core" evidence="6">
    <location>
        <begin position="59"/>
        <end position="196"/>
    </location>
</feature>
<gene>
    <name evidence="7" type="ORF">EDD71_102128</name>
</gene>
<comment type="cofactor">
    <cofactor evidence="5">
        <name>[4Fe-4S] cluster</name>
        <dbReference type="ChEBI" id="CHEBI:49883"/>
    </cofactor>
    <text evidence="5">Binds 1 [4Fe-4S] cluster. The cluster is coordinated with 3 cysteines and an exchangeable S-adenosyl-L-methionine.</text>
</comment>
<dbReference type="Gene3D" id="3.20.20.70">
    <property type="entry name" value="Aldolase class I"/>
    <property type="match status" value="1"/>
</dbReference>
<dbReference type="InterPro" id="IPR013785">
    <property type="entry name" value="Aldolase_TIM"/>
</dbReference>
<organism evidence="7 8">
    <name type="scientific">Fonticella tunisiensis</name>
    <dbReference type="NCBI Taxonomy" id="1096341"/>
    <lineage>
        <taxon>Bacteria</taxon>
        <taxon>Bacillati</taxon>
        <taxon>Bacillota</taxon>
        <taxon>Clostridia</taxon>
        <taxon>Eubacteriales</taxon>
        <taxon>Clostridiaceae</taxon>
        <taxon>Fonticella</taxon>
    </lineage>
</organism>
<evidence type="ECO:0000256" key="1">
    <source>
        <dbReference type="ARBA" id="ARBA00022691"/>
    </source>
</evidence>
<dbReference type="PANTHER" id="PTHR43075:SF1">
    <property type="entry name" value="FORMATE LYASE ACTIVATING ENZYME, PUTATIVE (AFU_ORTHOLOGUE AFUA_2G15630)-RELATED"/>
    <property type="match status" value="1"/>
</dbReference>
<feature type="binding site" evidence="5">
    <location>
        <position position="64"/>
    </location>
    <ligand>
        <name>[4Fe-4S] cluster</name>
        <dbReference type="ChEBI" id="CHEBI:49883"/>
        <note>4Fe-4S-S-AdoMet</note>
    </ligand>
</feature>
<dbReference type="InterPro" id="IPR040085">
    <property type="entry name" value="MJ0674-like"/>
</dbReference>
<dbReference type="InterPro" id="IPR058240">
    <property type="entry name" value="rSAM_sf"/>
</dbReference>
<dbReference type="PIRSF" id="PIRSF004869">
    <property type="entry name" value="PflX_prd"/>
    <property type="match status" value="1"/>
</dbReference>
<dbReference type="Pfam" id="PF04055">
    <property type="entry name" value="Radical_SAM"/>
    <property type="match status" value="1"/>
</dbReference>
<reference evidence="7 8" key="1">
    <citation type="submission" date="2019-03" db="EMBL/GenBank/DDBJ databases">
        <title>Genomic Encyclopedia of Type Strains, Phase IV (KMG-IV): sequencing the most valuable type-strain genomes for metagenomic binning, comparative biology and taxonomic classification.</title>
        <authorList>
            <person name="Goeker M."/>
        </authorList>
    </citation>
    <scope>NUCLEOTIDE SEQUENCE [LARGE SCALE GENOMIC DNA]</scope>
    <source>
        <strain evidence="7 8">DSM 24455</strain>
    </source>
</reference>
<feature type="binding site" evidence="5">
    <location>
        <position position="71"/>
    </location>
    <ligand>
        <name>[4Fe-4S] cluster</name>
        <dbReference type="ChEBI" id="CHEBI:49883"/>
        <note>4Fe-4S-S-AdoMet</note>
    </ligand>
</feature>
<evidence type="ECO:0000256" key="4">
    <source>
        <dbReference type="ARBA" id="ARBA00023014"/>
    </source>
</evidence>
<proteinExistence type="predicted"/>
<sequence length="301" mass="34623">MDKIFSELMECRICPRNCGVNRYEKKGYCKAGDKVFVAKAFLHTWEEPCISGERGSGTVFFSNCNLGCVFCQNDIISHGGHGKEISIVRLYEIFLELQAKGAHNINLVTPTHYIPQIREALVMAKERGLKIPVIYNSNAYEREEALKGLEGLIDVYLPDIKYFDNRYSVRYSKAPDYFKYASKAVLEMFRQVGTPVFDDRGLLKKGLMIRHLMIPGLLFDSKKIVDWVLESLPREVYFNIMCQYTPLNNLEAYPEIRRKVNRGHYESLIDYAISKGLENGFIQDFESATDEYVPDFNLEGV</sequence>
<keyword evidence="4 5" id="KW-0411">Iron-sulfur</keyword>
<accession>A0A4R7KTE7</accession>
<dbReference type="GO" id="GO:0046872">
    <property type="term" value="F:metal ion binding"/>
    <property type="evidence" value="ECO:0007669"/>
    <property type="project" value="UniProtKB-KW"/>
</dbReference>
<dbReference type="PANTHER" id="PTHR43075">
    <property type="entry name" value="FORMATE LYASE ACTIVATING ENZYME, PUTATIVE (AFU_ORTHOLOGUE AFUA_2G15630)-RELATED"/>
    <property type="match status" value="1"/>
</dbReference>
<evidence type="ECO:0000313" key="8">
    <source>
        <dbReference type="Proteomes" id="UP000295325"/>
    </source>
</evidence>
<keyword evidence="7" id="KW-0670">Pyruvate</keyword>
<feature type="binding site" evidence="5">
    <location>
        <position position="68"/>
    </location>
    <ligand>
        <name>[4Fe-4S] cluster</name>
        <dbReference type="ChEBI" id="CHEBI:49883"/>
        <note>4Fe-4S-S-AdoMet</note>
    </ligand>
</feature>
<dbReference type="EMBL" id="SOAZ01000002">
    <property type="protein sequence ID" value="TDT63368.1"/>
    <property type="molecule type" value="Genomic_DNA"/>
</dbReference>
<dbReference type="SFLD" id="SFLDS00029">
    <property type="entry name" value="Radical_SAM"/>
    <property type="match status" value="1"/>
</dbReference>
<dbReference type="Proteomes" id="UP000295325">
    <property type="component" value="Unassembled WGS sequence"/>
</dbReference>
<dbReference type="InterPro" id="IPR016431">
    <property type="entry name" value="Pyrv-formate_lyase-activ_prd"/>
</dbReference>
<evidence type="ECO:0000259" key="6">
    <source>
        <dbReference type="Pfam" id="PF04055"/>
    </source>
</evidence>